<reference evidence="3 5" key="1">
    <citation type="submission" date="2016-11" db="EMBL/GenBank/DDBJ databases">
        <authorList>
            <person name="Jaros S."/>
            <person name="Januszkiewicz K."/>
            <person name="Wedrychowicz H."/>
        </authorList>
    </citation>
    <scope>NUCLEOTIDE SEQUENCE [LARGE SCALE GENOMIC DNA]</scope>
    <source>
        <strain evidence="3 5">DSM 784</strain>
    </source>
</reference>
<feature type="transmembrane region" description="Helical" evidence="1">
    <location>
        <begin position="28"/>
        <end position="46"/>
    </location>
</feature>
<dbReference type="EMBL" id="FPIZ01000004">
    <property type="protein sequence ID" value="SFW37809.1"/>
    <property type="molecule type" value="Genomic_DNA"/>
</dbReference>
<dbReference type="Proteomes" id="UP001326715">
    <property type="component" value="Chromosome"/>
</dbReference>
<sequence length="159" mass="18634">MHLEFSYNKEEVLHALRYHFLQRGEIKVFKNTLFILLVFTLCGFAYQLVTFGALIGIVGMSVLIGLVFWYMLPVSIYNNAATFQDDIRLNYSEEGIVIATRNSDVEKVLSWQVFTQVMKTKKFFFLYKGKKDFFLVPTSAFKTDLEQREFERLAKNKIN</sequence>
<dbReference type="RefSeq" id="WP_072358351.1">
    <property type="nucleotide sequence ID" value="NZ_CP139972.1"/>
</dbReference>
<keyword evidence="1" id="KW-0472">Membrane</keyword>
<evidence type="ECO:0000313" key="5">
    <source>
        <dbReference type="Proteomes" id="UP000183788"/>
    </source>
</evidence>
<proteinExistence type="predicted"/>
<dbReference type="Proteomes" id="UP000183788">
    <property type="component" value="Unassembled WGS sequence"/>
</dbReference>
<dbReference type="EMBL" id="CP140154">
    <property type="protein sequence ID" value="WQG87750.1"/>
    <property type="molecule type" value="Genomic_DNA"/>
</dbReference>
<gene>
    <name evidence="3" type="ORF">SAMN05661012_01416</name>
    <name evidence="4" type="ORF">SR876_22740</name>
</gene>
<keyword evidence="1" id="KW-1133">Transmembrane helix</keyword>
<evidence type="ECO:0000256" key="1">
    <source>
        <dbReference type="SAM" id="Phobius"/>
    </source>
</evidence>
<evidence type="ECO:0000313" key="6">
    <source>
        <dbReference type="Proteomes" id="UP001326715"/>
    </source>
</evidence>
<dbReference type="OrthoDB" id="663382at2"/>
<dbReference type="Pfam" id="PF14317">
    <property type="entry name" value="YcxB"/>
    <property type="match status" value="1"/>
</dbReference>
<protein>
    <submittedName>
        <fullName evidence="4">YcxB family protein</fullName>
    </submittedName>
    <submittedName>
        <fullName evidence="3">YcxB-like protein</fullName>
    </submittedName>
</protein>
<feature type="transmembrane region" description="Helical" evidence="1">
    <location>
        <begin position="52"/>
        <end position="72"/>
    </location>
</feature>
<dbReference type="InterPro" id="IPR025588">
    <property type="entry name" value="YcxB-like_C"/>
</dbReference>
<evidence type="ECO:0000259" key="2">
    <source>
        <dbReference type="Pfam" id="PF14317"/>
    </source>
</evidence>
<organism evidence="3 5">
    <name type="scientific">Chitinophaga sancti</name>
    <dbReference type="NCBI Taxonomy" id="1004"/>
    <lineage>
        <taxon>Bacteria</taxon>
        <taxon>Pseudomonadati</taxon>
        <taxon>Bacteroidota</taxon>
        <taxon>Chitinophagia</taxon>
        <taxon>Chitinophagales</taxon>
        <taxon>Chitinophagaceae</taxon>
        <taxon>Chitinophaga</taxon>
    </lineage>
</organism>
<name>A0A1K1NRA5_9BACT</name>
<reference evidence="4 6" key="2">
    <citation type="submission" date="2023-11" db="EMBL/GenBank/DDBJ databases">
        <title>MicrobeMod: A computational toolkit for identifying prokaryotic methylation and restriction-modification with nanopore sequencing.</title>
        <authorList>
            <person name="Crits-Christoph A."/>
            <person name="Kang S.C."/>
            <person name="Lee H."/>
            <person name="Ostrov N."/>
        </authorList>
    </citation>
    <scope>NUCLEOTIDE SEQUENCE [LARGE SCALE GENOMIC DNA]</scope>
    <source>
        <strain evidence="4 6">ATCC 23090</strain>
    </source>
</reference>
<dbReference type="STRING" id="1004.SAMN05661012_01416"/>
<keyword evidence="1" id="KW-0812">Transmembrane</keyword>
<evidence type="ECO:0000313" key="4">
    <source>
        <dbReference type="EMBL" id="WQG87750.1"/>
    </source>
</evidence>
<accession>A0A1K1NRA5</accession>
<evidence type="ECO:0000313" key="3">
    <source>
        <dbReference type="EMBL" id="SFW37809.1"/>
    </source>
</evidence>
<keyword evidence="6" id="KW-1185">Reference proteome</keyword>
<feature type="domain" description="YcxB-like C-terminal" evidence="2">
    <location>
        <begin position="92"/>
        <end position="153"/>
    </location>
</feature>
<dbReference type="AlphaFoldDB" id="A0A1K1NRA5"/>